<dbReference type="AlphaFoldDB" id="A0A089L3E1"/>
<sequence length="102" mass="10417">MTDTTINDDPVPLGPAASPVVTVLPTAPQPVVAEPTPAPAPAAGPSPEEIIIDDEIPLGSVTAEQTLPQTGESSPAPYYITGIALAGLGLLLRRTARANKRK</sequence>
<dbReference type="NCBIfam" id="TIGR01167">
    <property type="entry name" value="LPXTG_anchor"/>
    <property type="match status" value="1"/>
</dbReference>
<feature type="region of interest" description="Disordered" evidence="1">
    <location>
        <begin position="27"/>
        <end position="48"/>
    </location>
</feature>
<keyword evidence="2" id="KW-0472">Membrane</keyword>
<protein>
    <recommendedName>
        <fullName evidence="5">Gram-positive cocci surface proteins LPxTG domain-containing protein</fullName>
    </recommendedName>
</protein>
<name>A0A089L3E1_PAEBO</name>
<dbReference type="HOGENOM" id="CLU_155214_0_0_9"/>
<reference evidence="3" key="1">
    <citation type="submission" date="2014-08" db="EMBL/GenBank/DDBJ databases">
        <title>Comparative genomics of the Paenibacillus odorifer group.</title>
        <authorList>
            <person name="den Bakker H.C."/>
            <person name="Tsai Y.-C.Y.-C."/>
            <person name="Martin N."/>
            <person name="Korlach J."/>
            <person name="Wiedmann M."/>
        </authorList>
    </citation>
    <scope>NUCLEOTIDE SEQUENCE [LARGE SCALE GENOMIC DNA]</scope>
    <source>
        <strain evidence="3">DSM 13188</strain>
    </source>
</reference>
<dbReference type="Proteomes" id="UP000029518">
    <property type="component" value="Chromosome"/>
</dbReference>
<keyword evidence="2" id="KW-1133">Transmembrane helix</keyword>
<evidence type="ECO:0000256" key="2">
    <source>
        <dbReference type="SAM" id="Phobius"/>
    </source>
</evidence>
<evidence type="ECO:0000313" key="4">
    <source>
        <dbReference type="Proteomes" id="UP000029518"/>
    </source>
</evidence>
<accession>A0A089L3E1</accession>
<dbReference type="KEGG" id="pbd:PBOR_02595"/>
<evidence type="ECO:0000313" key="3">
    <source>
        <dbReference type="EMBL" id="AIQ55971.1"/>
    </source>
</evidence>
<evidence type="ECO:0000256" key="1">
    <source>
        <dbReference type="SAM" id="MobiDB-lite"/>
    </source>
</evidence>
<keyword evidence="2" id="KW-0812">Transmembrane</keyword>
<gene>
    <name evidence="3" type="ORF">PBOR_02595</name>
</gene>
<proteinExistence type="predicted"/>
<keyword evidence="4" id="KW-1185">Reference proteome</keyword>
<feature type="transmembrane region" description="Helical" evidence="2">
    <location>
        <begin position="76"/>
        <end position="92"/>
    </location>
</feature>
<dbReference type="EMBL" id="CP009285">
    <property type="protein sequence ID" value="AIQ55971.1"/>
    <property type="molecule type" value="Genomic_DNA"/>
</dbReference>
<evidence type="ECO:0008006" key="5">
    <source>
        <dbReference type="Google" id="ProtNLM"/>
    </source>
</evidence>
<organism evidence="3 4">
    <name type="scientific">Paenibacillus borealis</name>
    <dbReference type="NCBI Taxonomy" id="160799"/>
    <lineage>
        <taxon>Bacteria</taxon>
        <taxon>Bacillati</taxon>
        <taxon>Bacillota</taxon>
        <taxon>Bacilli</taxon>
        <taxon>Bacillales</taxon>
        <taxon>Paenibacillaceae</taxon>
        <taxon>Paenibacillus</taxon>
    </lineage>
</organism>